<name>A0A015LF23_RHIIW</name>
<accession>A0A015LF23</accession>
<protein>
    <submittedName>
        <fullName evidence="1">Uncharacterized protein</fullName>
    </submittedName>
</protein>
<gene>
    <name evidence="1" type="ORF">RirG_016380</name>
</gene>
<dbReference type="AlphaFoldDB" id="A0A015LF23"/>
<evidence type="ECO:0000313" key="2">
    <source>
        <dbReference type="Proteomes" id="UP000022910"/>
    </source>
</evidence>
<reference evidence="1 2" key="1">
    <citation type="submission" date="2014-02" db="EMBL/GenBank/DDBJ databases">
        <title>Single nucleus genome sequencing reveals high similarity among nuclei of an endomycorrhizal fungus.</title>
        <authorList>
            <person name="Lin K."/>
            <person name="Geurts R."/>
            <person name="Zhang Z."/>
            <person name="Limpens E."/>
            <person name="Saunders D.G."/>
            <person name="Mu D."/>
            <person name="Pang E."/>
            <person name="Cao H."/>
            <person name="Cha H."/>
            <person name="Lin T."/>
            <person name="Zhou Q."/>
            <person name="Shang Y."/>
            <person name="Li Y."/>
            <person name="Ivanov S."/>
            <person name="Sharma T."/>
            <person name="Velzen R.V."/>
            <person name="Ruijter N.D."/>
            <person name="Aanen D.K."/>
            <person name="Win J."/>
            <person name="Kamoun S."/>
            <person name="Bisseling T."/>
            <person name="Huang S."/>
        </authorList>
    </citation>
    <scope>NUCLEOTIDE SEQUENCE [LARGE SCALE GENOMIC DNA]</scope>
    <source>
        <strain evidence="2">DAOM197198w</strain>
    </source>
</reference>
<dbReference type="Proteomes" id="UP000022910">
    <property type="component" value="Unassembled WGS sequence"/>
</dbReference>
<organism evidence="1 2">
    <name type="scientific">Rhizophagus irregularis (strain DAOM 197198w)</name>
    <name type="common">Glomus intraradices</name>
    <dbReference type="NCBI Taxonomy" id="1432141"/>
    <lineage>
        <taxon>Eukaryota</taxon>
        <taxon>Fungi</taxon>
        <taxon>Fungi incertae sedis</taxon>
        <taxon>Mucoromycota</taxon>
        <taxon>Glomeromycotina</taxon>
        <taxon>Glomeromycetes</taxon>
        <taxon>Glomerales</taxon>
        <taxon>Glomeraceae</taxon>
        <taxon>Rhizophagus</taxon>
    </lineage>
</organism>
<keyword evidence="2" id="KW-1185">Reference proteome</keyword>
<dbReference type="HOGENOM" id="CLU_2623270_0_0_1"/>
<sequence>MASSSQNSSPINITDNSEILEKPLRKRGYDQLLRRRRRNRIYRRYSLISIEETLMRLPQQIITNNPQLDQFFNGSQFT</sequence>
<evidence type="ECO:0000313" key="1">
    <source>
        <dbReference type="EMBL" id="EXX78284.1"/>
    </source>
</evidence>
<dbReference type="OrthoDB" id="2419150at2759"/>
<proteinExistence type="predicted"/>
<comment type="caution">
    <text evidence="1">The sequence shown here is derived from an EMBL/GenBank/DDBJ whole genome shotgun (WGS) entry which is preliminary data.</text>
</comment>
<dbReference type="EMBL" id="JEMT01009309">
    <property type="protein sequence ID" value="EXX78284.1"/>
    <property type="molecule type" value="Genomic_DNA"/>
</dbReference>